<feature type="region of interest" description="Disordered" evidence="3">
    <location>
        <begin position="342"/>
        <end position="426"/>
    </location>
</feature>
<dbReference type="FunCoup" id="A0A2K1QNS9">
    <property type="interactions" value="159"/>
</dbReference>
<comment type="similarity">
    <text evidence="1 2">Belongs to the phospholipid scramblase family.</text>
</comment>
<evidence type="ECO:0000256" key="1">
    <source>
        <dbReference type="ARBA" id="ARBA00005350"/>
    </source>
</evidence>
<dbReference type="Pfam" id="PF03803">
    <property type="entry name" value="Scramblase"/>
    <property type="match status" value="1"/>
</dbReference>
<proteinExistence type="inferred from homology"/>
<feature type="compositionally biased region" description="Gly residues" evidence="3">
    <location>
        <begin position="401"/>
        <end position="415"/>
    </location>
</feature>
<dbReference type="PANTHER" id="PTHR23248">
    <property type="entry name" value="PHOSPHOLIPID SCRAMBLASE-RELATED"/>
    <property type="match status" value="1"/>
</dbReference>
<dbReference type="PANTHER" id="PTHR23248:SF9">
    <property type="entry name" value="PHOSPHOLIPID SCRAMBLASE"/>
    <property type="match status" value="1"/>
</dbReference>
<sequence length="426" mass="44479">MGILNNSAVVIQRQIEMMNVFLGYEQANRYVIMNGSGEKIGYLAEEDHGFGKAIVRQMARTHRSFTAHVFDMNEQEVLRIHRPFSWINSRIRIFDPMSPSTAQHSTTSPLPLSEMRLIGESQQEWAPLRRKYNLFTHRPSLDDTSSDPTMTQFAAIDSPFLSWDFTLLSSTGYPIGSVNRNFSNLAREMFTDTGVYALRMDSVASALDSSPASTTPPSATPSSDPRAVQLLSQPLTLDQRAAMLATAVSIDFDYFSRHSGYVGGFPIPIWIPGMGGAAGEAGAGAGAAGAAGAAGEAGVIGAGEVAGTAAGTVARGAGAAGMEAGSAGMVGAGTMAGYEAMQRGAGRGEGQEQGRGQEVDDASPQTGGMDQGSGDTYSSGGVPGGVEEDTWGTGADPWTGDQGGQEGGGEEGGGSLWDALSDFFGD</sequence>
<organism evidence="4 5">
    <name type="scientific">Sphaceloma murrayae</name>
    <dbReference type="NCBI Taxonomy" id="2082308"/>
    <lineage>
        <taxon>Eukaryota</taxon>
        <taxon>Fungi</taxon>
        <taxon>Dikarya</taxon>
        <taxon>Ascomycota</taxon>
        <taxon>Pezizomycotina</taxon>
        <taxon>Dothideomycetes</taxon>
        <taxon>Dothideomycetidae</taxon>
        <taxon>Myriangiales</taxon>
        <taxon>Elsinoaceae</taxon>
        <taxon>Sphaceloma</taxon>
    </lineage>
</organism>
<name>A0A2K1QNS9_9PEZI</name>
<dbReference type="GO" id="GO:0005886">
    <property type="term" value="C:plasma membrane"/>
    <property type="evidence" value="ECO:0007669"/>
    <property type="project" value="TreeGrafter"/>
</dbReference>
<feature type="compositionally biased region" description="Basic and acidic residues" evidence="3">
    <location>
        <begin position="349"/>
        <end position="358"/>
    </location>
</feature>
<evidence type="ECO:0000256" key="3">
    <source>
        <dbReference type="SAM" id="MobiDB-lite"/>
    </source>
</evidence>
<accession>A0A2K1QNS9</accession>
<reference evidence="4 5" key="1">
    <citation type="submission" date="2017-06" db="EMBL/GenBank/DDBJ databases">
        <title>Draft genome sequence of a variant of Elsinoe murrayae.</title>
        <authorList>
            <person name="Cheng Q."/>
        </authorList>
    </citation>
    <scope>NUCLEOTIDE SEQUENCE [LARGE SCALE GENOMIC DNA]</scope>
    <source>
        <strain evidence="4 5">CQ-2017a</strain>
    </source>
</reference>
<evidence type="ECO:0000313" key="4">
    <source>
        <dbReference type="EMBL" id="PNS16513.1"/>
    </source>
</evidence>
<dbReference type="OrthoDB" id="191150at2759"/>
<protein>
    <recommendedName>
        <fullName evidence="2">Phospholipid scramblase</fullName>
    </recommendedName>
</protein>
<evidence type="ECO:0000256" key="2">
    <source>
        <dbReference type="RuleBase" id="RU363116"/>
    </source>
</evidence>
<dbReference type="STRING" id="2082308.A0A2K1QNS9"/>
<keyword evidence="5" id="KW-1185">Reference proteome</keyword>
<dbReference type="GO" id="GO:0017128">
    <property type="term" value="F:phospholipid scramblase activity"/>
    <property type="evidence" value="ECO:0007669"/>
    <property type="project" value="InterPro"/>
</dbReference>
<dbReference type="InParanoid" id="A0A2K1QNS9"/>
<dbReference type="Proteomes" id="UP000243797">
    <property type="component" value="Unassembled WGS sequence"/>
</dbReference>
<dbReference type="InterPro" id="IPR005552">
    <property type="entry name" value="Scramblase"/>
</dbReference>
<dbReference type="EMBL" id="NKHZ01000057">
    <property type="protein sequence ID" value="PNS16513.1"/>
    <property type="molecule type" value="Genomic_DNA"/>
</dbReference>
<comment type="caution">
    <text evidence="4">The sequence shown here is derived from an EMBL/GenBank/DDBJ whole genome shotgun (WGS) entry which is preliminary data.</text>
</comment>
<evidence type="ECO:0000313" key="5">
    <source>
        <dbReference type="Proteomes" id="UP000243797"/>
    </source>
</evidence>
<dbReference type="AlphaFoldDB" id="A0A2K1QNS9"/>
<gene>
    <name evidence="4" type="ORF">CAC42_247</name>
</gene>
<feature type="compositionally biased region" description="Polar residues" evidence="3">
    <location>
        <begin position="363"/>
        <end position="379"/>
    </location>
</feature>
<feature type="region of interest" description="Disordered" evidence="3">
    <location>
        <begin position="207"/>
        <end position="226"/>
    </location>
</feature>